<evidence type="ECO:0000256" key="6">
    <source>
        <dbReference type="SAM" id="Phobius"/>
    </source>
</evidence>
<feature type="transmembrane region" description="Helical" evidence="6">
    <location>
        <begin position="493"/>
        <end position="511"/>
    </location>
</feature>
<evidence type="ECO:0000256" key="3">
    <source>
        <dbReference type="ARBA" id="ARBA00022692"/>
    </source>
</evidence>
<comment type="subcellular location">
    <subcellularLocation>
        <location evidence="1">Cell membrane</location>
        <topology evidence="1">Multi-pass membrane protein</topology>
    </subcellularLocation>
</comment>
<dbReference type="Pfam" id="PF03772">
    <property type="entry name" value="Competence"/>
    <property type="match status" value="1"/>
</dbReference>
<evidence type="ECO:0000256" key="2">
    <source>
        <dbReference type="ARBA" id="ARBA00022475"/>
    </source>
</evidence>
<dbReference type="PANTHER" id="PTHR30619:SF1">
    <property type="entry name" value="RECOMBINATION PROTEIN 2"/>
    <property type="match status" value="1"/>
</dbReference>
<accession>A0A7C3KFG3</accession>
<feature type="domain" description="ComEC/Rec2-related protein" evidence="7">
    <location>
        <begin position="230"/>
        <end position="490"/>
    </location>
</feature>
<feature type="domain" description="DUF4131" evidence="8">
    <location>
        <begin position="22"/>
        <end position="194"/>
    </location>
</feature>
<dbReference type="AlphaFoldDB" id="A0A7C3KFG3"/>
<proteinExistence type="predicted"/>
<evidence type="ECO:0000313" key="9">
    <source>
        <dbReference type="EMBL" id="HFM99070.1"/>
    </source>
</evidence>
<dbReference type="PANTHER" id="PTHR30619">
    <property type="entry name" value="DNA INTERNALIZATION/COMPETENCE PROTEIN COMEC/REC2"/>
    <property type="match status" value="1"/>
</dbReference>
<organism evidence="9">
    <name type="scientific">Oscillatoriales cyanobacterium SpSt-418</name>
    <dbReference type="NCBI Taxonomy" id="2282169"/>
    <lineage>
        <taxon>Bacteria</taxon>
        <taxon>Bacillati</taxon>
        <taxon>Cyanobacteriota</taxon>
        <taxon>Cyanophyceae</taxon>
        <taxon>Oscillatoriophycideae</taxon>
        <taxon>Oscillatoriales</taxon>
    </lineage>
</organism>
<evidence type="ECO:0000256" key="1">
    <source>
        <dbReference type="ARBA" id="ARBA00004651"/>
    </source>
</evidence>
<dbReference type="InterPro" id="IPR004477">
    <property type="entry name" value="ComEC_N"/>
</dbReference>
<feature type="transmembrane region" description="Helical" evidence="6">
    <location>
        <begin position="324"/>
        <end position="343"/>
    </location>
</feature>
<comment type="caution">
    <text evidence="9">The sequence shown here is derived from an EMBL/GenBank/DDBJ whole genome shotgun (WGS) entry which is preliminary data.</text>
</comment>
<gene>
    <name evidence="9" type="ORF">ENR64_15195</name>
</gene>
<reference evidence="9" key="1">
    <citation type="journal article" date="2020" name="mSystems">
        <title>Genome- and Community-Level Interaction Insights into Carbon Utilization and Element Cycling Functions of Hydrothermarchaeota in Hydrothermal Sediment.</title>
        <authorList>
            <person name="Zhou Z."/>
            <person name="Liu Y."/>
            <person name="Xu W."/>
            <person name="Pan J."/>
            <person name="Luo Z.H."/>
            <person name="Li M."/>
        </authorList>
    </citation>
    <scope>NUCLEOTIDE SEQUENCE [LARGE SCALE GENOMIC DNA]</scope>
    <source>
        <strain evidence="9">SpSt-418</strain>
    </source>
</reference>
<name>A0A7C3KFG3_9CYAN</name>
<feature type="transmembrane region" description="Helical" evidence="6">
    <location>
        <begin position="464"/>
        <end position="487"/>
    </location>
</feature>
<protein>
    <submittedName>
        <fullName evidence="9">ComEC/Rec2 family competence protein</fullName>
    </submittedName>
</protein>
<dbReference type="InterPro" id="IPR025405">
    <property type="entry name" value="DUF4131"/>
</dbReference>
<feature type="transmembrane region" description="Helical" evidence="6">
    <location>
        <begin position="250"/>
        <end position="272"/>
    </location>
</feature>
<feature type="transmembrane region" description="Helical" evidence="6">
    <location>
        <begin position="414"/>
        <end position="443"/>
    </location>
</feature>
<evidence type="ECO:0000256" key="5">
    <source>
        <dbReference type="ARBA" id="ARBA00023136"/>
    </source>
</evidence>
<feature type="transmembrane region" description="Helical" evidence="6">
    <location>
        <begin position="375"/>
        <end position="394"/>
    </location>
</feature>
<dbReference type="GO" id="GO:0005886">
    <property type="term" value="C:plasma membrane"/>
    <property type="evidence" value="ECO:0007669"/>
    <property type="project" value="UniProtKB-SubCell"/>
</dbReference>
<feature type="transmembrane region" description="Helical" evidence="6">
    <location>
        <begin position="300"/>
        <end position="317"/>
    </location>
</feature>
<keyword evidence="2" id="KW-1003">Cell membrane</keyword>
<evidence type="ECO:0000259" key="8">
    <source>
        <dbReference type="Pfam" id="PF13567"/>
    </source>
</evidence>
<keyword evidence="4 6" id="KW-1133">Transmembrane helix</keyword>
<keyword evidence="3 6" id="KW-0812">Transmembrane</keyword>
<dbReference type="NCBIfam" id="TIGR00360">
    <property type="entry name" value="ComEC_N-term"/>
    <property type="match status" value="1"/>
</dbReference>
<evidence type="ECO:0000256" key="4">
    <source>
        <dbReference type="ARBA" id="ARBA00022989"/>
    </source>
</evidence>
<dbReference type="EMBL" id="DSRU01000223">
    <property type="protein sequence ID" value="HFM99070.1"/>
    <property type="molecule type" value="Genomic_DNA"/>
</dbReference>
<feature type="transmembrane region" description="Helical" evidence="6">
    <location>
        <begin position="6"/>
        <end position="39"/>
    </location>
</feature>
<sequence length="743" mass="80760">MTATAFILWCAAYLLGLFATRLPFGGWVLFIGCLLLALVSRRFWRRSPKRWVWVVAACLSLLATFWFQVRSPQPGPQDVSWFAPTADIRPTETVVKVAGKLDSLPRVTRSQKGQFWLMVKQISQSDSSPQRASGKLYVTVPLLQATGLHPGQAIAVSGTLYRPQPATNPGGFDFQAYLQQEGSFAGMRGSQVEIVRNTGWGWWLVRQRIVRSQMRWLGSPAGPLVSAMVLGGRGVDLPYNVKDQFVRVGLAHALAASGFQTSLILGVVLSLLSRYSAKVKFAAGCLALLTFIGLSGAQPAVLRAALMGFGGLVALLLDRTIKPLGALFVVATLMLVWNPLWIWDLGFQLSFLATLGLLVTVSPLTKWLDWLPSAIAPLVAVPVAAYLWTLPVQLQAFGVVSPYSIPVNLVTTPLISILSLGGMASALASLVWSPAGSAIAWLLNYPTQVLLGIVETTSRLPGNAYATGTIAVWVAISLYGLLCLTWLQSWWRRHAWVALGFASLLICVPVWQAQTQLVRVTALASTSEPIMVFQMSGKVALLNTGDAKTAGFTVLPFLQKSGINQIDWAFAQTSSLTPNAGLQALIRQVPVRQLFLPSQPQTLSGFAAQVEVLAPKQLIHLNQLDLRWLSTNPTAAEFQLDGQTWLWFGKLSPDQQRDLLKTKLGQTDVLCWSGGWLLPELVDALHPEVAIAFGRQVHPVAQQNLQKAGTQVFTTGIDGAIQWTPQAGFHAMMESSDNSAVAL</sequence>
<keyword evidence="5 6" id="KW-0472">Membrane</keyword>
<evidence type="ECO:0000259" key="7">
    <source>
        <dbReference type="Pfam" id="PF03772"/>
    </source>
</evidence>
<dbReference type="Pfam" id="PF13567">
    <property type="entry name" value="DUF4131"/>
    <property type="match status" value="1"/>
</dbReference>
<feature type="transmembrane region" description="Helical" evidence="6">
    <location>
        <begin position="279"/>
        <end position="294"/>
    </location>
</feature>
<dbReference type="InterPro" id="IPR052159">
    <property type="entry name" value="Competence_DNA_uptake"/>
</dbReference>